<evidence type="ECO:0000313" key="15">
    <source>
        <dbReference type="Proteomes" id="UP000799428"/>
    </source>
</evidence>
<evidence type="ECO:0000313" key="14">
    <source>
        <dbReference type="EMBL" id="KAF2711493.1"/>
    </source>
</evidence>
<dbReference type="GO" id="GO:0016020">
    <property type="term" value="C:membrane"/>
    <property type="evidence" value="ECO:0007669"/>
    <property type="project" value="UniProtKB-SubCell"/>
</dbReference>
<evidence type="ECO:0000256" key="9">
    <source>
        <dbReference type="ARBA" id="ARBA00059620"/>
    </source>
</evidence>
<keyword evidence="8" id="KW-0472">Membrane</keyword>
<dbReference type="InterPro" id="IPR036291">
    <property type="entry name" value="NAD(P)-bd_dom_sf"/>
</dbReference>
<evidence type="ECO:0000256" key="2">
    <source>
        <dbReference type="ARBA" id="ARBA00006484"/>
    </source>
</evidence>
<dbReference type="PRINTS" id="PR00080">
    <property type="entry name" value="SDRFAMILY"/>
</dbReference>
<keyword evidence="5" id="KW-1133">Transmembrane helix</keyword>
<evidence type="ECO:0000256" key="7">
    <source>
        <dbReference type="ARBA" id="ARBA00023098"/>
    </source>
</evidence>
<evidence type="ECO:0000256" key="8">
    <source>
        <dbReference type="ARBA" id="ARBA00023136"/>
    </source>
</evidence>
<dbReference type="SUPFAM" id="SSF51735">
    <property type="entry name" value="NAD(P)-binding Rossmann-fold domains"/>
    <property type="match status" value="1"/>
</dbReference>
<dbReference type="Gene3D" id="3.40.50.720">
    <property type="entry name" value="NAD(P)-binding Rossmann-like Domain"/>
    <property type="match status" value="1"/>
</dbReference>
<evidence type="ECO:0000256" key="1">
    <source>
        <dbReference type="ARBA" id="ARBA00004141"/>
    </source>
</evidence>
<dbReference type="PANTHER" id="PTHR24322:SF736">
    <property type="entry name" value="RETINOL DEHYDROGENASE 10"/>
    <property type="match status" value="1"/>
</dbReference>
<dbReference type="EMBL" id="MU005767">
    <property type="protein sequence ID" value="KAF2711493.1"/>
    <property type="molecule type" value="Genomic_DNA"/>
</dbReference>
<dbReference type="OrthoDB" id="10253736at2759"/>
<dbReference type="Pfam" id="PF00106">
    <property type="entry name" value="adh_short"/>
    <property type="match status" value="1"/>
</dbReference>
<dbReference type="AlphaFoldDB" id="A0A6G1KFT7"/>
<name>A0A6G1KFT7_9PLEO</name>
<keyword evidence="7" id="KW-0443">Lipid metabolism</keyword>
<keyword evidence="3" id="KW-0812">Transmembrane</keyword>
<keyword evidence="4" id="KW-0521">NADP</keyword>
<accession>A0A6G1KFT7</accession>
<proteinExistence type="inferred from homology"/>
<dbReference type="Proteomes" id="UP000799428">
    <property type="component" value="Unassembled WGS sequence"/>
</dbReference>
<comment type="similarity">
    <text evidence="2 12">Belongs to the short-chain dehydrogenases/reductases (SDR) family.</text>
</comment>
<evidence type="ECO:0000256" key="6">
    <source>
        <dbReference type="ARBA" id="ARBA00023002"/>
    </source>
</evidence>
<evidence type="ECO:0000256" key="4">
    <source>
        <dbReference type="ARBA" id="ARBA00022857"/>
    </source>
</evidence>
<protein>
    <recommendedName>
        <fullName evidence="10">Short-chain dehydrogenase/reductase 3</fullName>
    </recommendedName>
    <alternativeName>
        <fullName evidence="11">Retinal short-chain dehydrogenase/reductase 1</fullName>
    </alternativeName>
</protein>
<evidence type="ECO:0000256" key="5">
    <source>
        <dbReference type="ARBA" id="ARBA00022989"/>
    </source>
</evidence>
<evidence type="ECO:0000256" key="11">
    <source>
        <dbReference type="ARBA" id="ARBA00082544"/>
    </source>
</evidence>
<dbReference type="InterPro" id="IPR002347">
    <property type="entry name" value="SDR_fam"/>
</dbReference>
<dbReference type="InterPro" id="IPR020904">
    <property type="entry name" value="Sc_DH/Rdtase_CS"/>
</dbReference>
<dbReference type="GO" id="GO:0052650">
    <property type="term" value="F:all-trans-retinol dehydrogenase (NADP+) activity"/>
    <property type="evidence" value="ECO:0007669"/>
    <property type="project" value="UniProtKB-ARBA"/>
</dbReference>
<feature type="region of interest" description="Disordered" evidence="13">
    <location>
        <begin position="346"/>
        <end position="375"/>
    </location>
</feature>
<evidence type="ECO:0000256" key="13">
    <source>
        <dbReference type="SAM" id="MobiDB-lite"/>
    </source>
</evidence>
<comment type="subcellular location">
    <subcellularLocation>
        <location evidence="1">Membrane</location>
        <topology evidence="1">Multi-pass membrane protein</topology>
    </subcellularLocation>
</comment>
<feature type="compositionally biased region" description="Basic and acidic residues" evidence="13">
    <location>
        <begin position="349"/>
        <end position="367"/>
    </location>
</feature>
<sequence length="375" mass="40697">MPIRSEWKLAREGVTGDTIGRLLQSTVLNPALTLPLILLARYTSQGNILSLQHRTALKNLKLLLALGAVAKVGAWLDAAVTNNWSNDTYDWSKEIVVVTGGADGIGKIVVKLLAERGIKVAVLDVQELTYEAPPTVQYFNCDLASPTSIASAASSIRSTFGAPTVLINNAGVAKGNTILESSESDLRLTFNVNTFAHYFLAQQFLPSMIEKNHGMIVTVASLAAYITAPGMVDYAASKAAALAFHEGLASEISTIYKANKIRTVLMCQGYTRTKLFEGFGGKVLYPETVAEEIVKAVLKGKSEHLLLPESSWLVGPKLRAWPAFMQYSTRKGLDYLMREWNGRQVVQPSEKKSDEKNVGTSGDDKSVSESTVLVN</sequence>
<dbReference type="PRINTS" id="PR00081">
    <property type="entry name" value="GDHRDH"/>
</dbReference>
<evidence type="ECO:0000256" key="3">
    <source>
        <dbReference type="ARBA" id="ARBA00022692"/>
    </source>
</evidence>
<organism evidence="14 15">
    <name type="scientific">Pleomassaria siparia CBS 279.74</name>
    <dbReference type="NCBI Taxonomy" id="1314801"/>
    <lineage>
        <taxon>Eukaryota</taxon>
        <taxon>Fungi</taxon>
        <taxon>Dikarya</taxon>
        <taxon>Ascomycota</taxon>
        <taxon>Pezizomycotina</taxon>
        <taxon>Dothideomycetes</taxon>
        <taxon>Pleosporomycetidae</taxon>
        <taxon>Pleosporales</taxon>
        <taxon>Pleomassariaceae</taxon>
        <taxon>Pleomassaria</taxon>
    </lineage>
</organism>
<keyword evidence="6" id="KW-0560">Oxidoreductase</keyword>
<dbReference type="PANTHER" id="PTHR24322">
    <property type="entry name" value="PKSB"/>
    <property type="match status" value="1"/>
</dbReference>
<evidence type="ECO:0000256" key="10">
    <source>
        <dbReference type="ARBA" id="ARBA00068717"/>
    </source>
</evidence>
<evidence type="ECO:0000256" key="12">
    <source>
        <dbReference type="RuleBase" id="RU000363"/>
    </source>
</evidence>
<keyword evidence="15" id="KW-1185">Reference proteome</keyword>
<dbReference type="FunFam" id="3.40.50.720:FF:000131">
    <property type="entry name" value="Short-chain dehydrogenase/reductase 3"/>
    <property type="match status" value="1"/>
</dbReference>
<gene>
    <name evidence="14" type="ORF">K504DRAFT_532077</name>
</gene>
<dbReference type="PROSITE" id="PS00061">
    <property type="entry name" value="ADH_SHORT"/>
    <property type="match status" value="1"/>
</dbReference>
<comment type="function">
    <text evidence="9">Catalyzes the reduction of all-trans-retinal to all-trans-retinol in the presence of NADPH.</text>
</comment>
<reference evidence="14" key="1">
    <citation type="journal article" date="2020" name="Stud. Mycol.">
        <title>101 Dothideomycetes genomes: a test case for predicting lifestyles and emergence of pathogens.</title>
        <authorList>
            <person name="Haridas S."/>
            <person name="Albert R."/>
            <person name="Binder M."/>
            <person name="Bloem J."/>
            <person name="Labutti K."/>
            <person name="Salamov A."/>
            <person name="Andreopoulos B."/>
            <person name="Baker S."/>
            <person name="Barry K."/>
            <person name="Bills G."/>
            <person name="Bluhm B."/>
            <person name="Cannon C."/>
            <person name="Castanera R."/>
            <person name="Culley D."/>
            <person name="Daum C."/>
            <person name="Ezra D."/>
            <person name="Gonzalez J."/>
            <person name="Henrissat B."/>
            <person name="Kuo A."/>
            <person name="Liang C."/>
            <person name="Lipzen A."/>
            <person name="Lutzoni F."/>
            <person name="Magnuson J."/>
            <person name="Mondo S."/>
            <person name="Nolan M."/>
            <person name="Ohm R."/>
            <person name="Pangilinan J."/>
            <person name="Park H.-J."/>
            <person name="Ramirez L."/>
            <person name="Alfaro M."/>
            <person name="Sun H."/>
            <person name="Tritt A."/>
            <person name="Yoshinaga Y."/>
            <person name="Zwiers L.-H."/>
            <person name="Turgeon B."/>
            <person name="Goodwin S."/>
            <person name="Spatafora J."/>
            <person name="Crous P."/>
            <person name="Grigoriev I."/>
        </authorList>
    </citation>
    <scope>NUCLEOTIDE SEQUENCE</scope>
    <source>
        <strain evidence="14">CBS 279.74</strain>
    </source>
</reference>